<evidence type="ECO:0000256" key="1">
    <source>
        <dbReference type="ARBA" id="ARBA00009437"/>
    </source>
</evidence>
<gene>
    <name evidence="6" type="ORF">H0485_18600</name>
</gene>
<reference evidence="6 7" key="1">
    <citation type="submission" date="2020-07" db="EMBL/GenBank/DDBJ databases">
        <title>Pseudogemmobacter sp. nov., isolated from poultry manure in Taiwan.</title>
        <authorList>
            <person name="Lin S.-Y."/>
            <person name="Tang Y.-S."/>
            <person name="Young C.-C."/>
        </authorList>
    </citation>
    <scope>NUCLEOTIDE SEQUENCE [LARGE SCALE GENOMIC DNA]</scope>
    <source>
        <strain evidence="6 7">CC-YST710</strain>
    </source>
</reference>
<keyword evidence="7" id="KW-1185">Reference proteome</keyword>
<evidence type="ECO:0000256" key="3">
    <source>
        <dbReference type="ARBA" id="ARBA00023125"/>
    </source>
</evidence>
<dbReference type="PANTHER" id="PTHR30537">
    <property type="entry name" value="HTH-TYPE TRANSCRIPTIONAL REGULATOR"/>
    <property type="match status" value="1"/>
</dbReference>
<dbReference type="InterPro" id="IPR058163">
    <property type="entry name" value="LysR-type_TF_proteobact-type"/>
</dbReference>
<dbReference type="Gene3D" id="1.10.10.10">
    <property type="entry name" value="Winged helix-like DNA-binding domain superfamily/Winged helix DNA-binding domain"/>
    <property type="match status" value="1"/>
</dbReference>
<sequence>MTDASRDLPPLDWIRVFETAARHLNFSAAASELGLTQAAVSQTIRKLELRIGAQLFNRHPRGVSLSTQGEAWLPPVQLALRQLGRSTADLFAAPRRKVVIAAPASMTGLWLIPRLARISQALPQLQIQCETIHQLSDAARIDADFELRYGAGLWPGRAAVPVFREALLPMAAPELMTPGRAWRDLPLIATSGPRPGWQEWVAARGGAAPLPRLRFDTFMQSLQAALAGAGVLLGSLPLAAAALEEGRLVLLADQPLGTGEGYWITWPETAAPFREKARLLDLLLAPARAGGGDESIGARL</sequence>
<organism evidence="6 7">
    <name type="scientific">Pseudogemmobacter faecipullorum</name>
    <dbReference type="NCBI Taxonomy" id="2755041"/>
    <lineage>
        <taxon>Bacteria</taxon>
        <taxon>Pseudomonadati</taxon>
        <taxon>Pseudomonadota</taxon>
        <taxon>Alphaproteobacteria</taxon>
        <taxon>Rhodobacterales</taxon>
        <taxon>Paracoccaceae</taxon>
        <taxon>Pseudogemmobacter</taxon>
    </lineage>
</organism>
<dbReference type="InterPro" id="IPR036388">
    <property type="entry name" value="WH-like_DNA-bd_sf"/>
</dbReference>
<accession>A0ABS8CRH0</accession>
<dbReference type="Pfam" id="PF03466">
    <property type="entry name" value="LysR_substrate"/>
    <property type="match status" value="1"/>
</dbReference>
<comment type="caution">
    <text evidence="6">The sequence shown here is derived from an EMBL/GenBank/DDBJ whole genome shotgun (WGS) entry which is preliminary data.</text>
</comment>
<dbReference type="InterPro" id="IPR000847">
    <property type="entry name" value="LysR_HTH_N"/>
</dbReference>
<dbReference type="InterPro" id="IPR005119">
    <property type="entry name" value="LysR_subst-bd"/>
</dbReference>
<evidence type="ECO:0000259" key="5">
    <source>
        <dbReference type="PROSITE" id="PS50931"/>
    </source>
</evidence>
<dbReference type="SUPFAM" id="SSF53850">
    <property type="entry name" value="Periplasmic binding protein-like II"/>
    <property type="match status" value="1"/>
</dbReference>
<dbReference type="SUPFAM" id="SSF46785">
    <property type="entry name" value="Winged helix' DNA-binding domain"/>
    <property type="match status" value="1"/>
</dbReference>
<evidence type="ECO:0000313" key="7">
    <source>
        <dbReference type="Proteomes" id="UP001198571"/>
    </source>
</evidence>
<dbReference type="PROSITE" id="PS50931">
    <property type="entry name" value="HTH_LYSR"/>
    <property type="match status" value="1"/>
</dbReference>
<dbReference type="PANTHER" id="PTHR30537:SF74">
    <property type="entry name" value="HTH-TYPE TRANSCRIPTIONAL REGULATOR TRPI"/>
    <property type="match status" value="1"/>
</dbReference>
<evidence type="ECO:0000256" key="2">
    <source>
        <dbReference type="ARBA" id="ARBA00023015"/>
    </source>
</evidence>
<name>A0ABS8CRH0_9RHOB</name>
<dbReference type="EMBL" id="JACDXX010000025">
    <property type="protein sequence ID" value="MCB5412000.1"/>
    <property type="molecule type" value="Genomic_DNA"/>
</dbReference>
<dbReference type="InterPro" id="IPR036390">
    <property type="entry name" value="WH_DNA-bd_sf"/>
</dbReference>
<dbReference type="Proteomes" id="UP001198571">
    <property type="component" value="Unassembled WGS sequence"/>
</dbReference>
<comment type="similarity">
    <text evidence="1">Belongs to the LysR transcriptional regulatory family.</text>
</comment>
<keyword evidence="2" id="KW-0805">Transcription regulation</keyword>
<evidence type="ECO:0000256" key="4">
    <source>
        <dbReference type="ARBA" id="ARBA00023163"/>
    </source>
</evidence>
<feature type="domain" description="HTH lysR-type" evidence="5">
    <location>
        <begin position="9"/>
        <end position="66"/>
    </location>
</feature>
<dbReference type="Pfam" id="PF00126">
    <property type="entry name" value="HTH_1"/>
    <property type="match status" value="1"/>
</dbReference>
<keyword evidence="3" id="KW-0238">DNA-binding</keyword>
<dbReference type="PRINTS" id="PR00039">
    <property type="entry name" value="HTHLYSR"/>
</dbReference>
<protein>
    <submittedName>
        <fullName evidence="6">LysR family transcriptional regulator</fullName>
    </submittedName>
</protein>
<dbReference type="RefSeq" id="WP_226937432.1">
    <property type="nucleotide sequence ID" value="NZ_JACDXX010000025.1"/>
</dbReference>
<proteinExistence type="inferred from homology"/>
<evidence type="ECO:0000313" key="6">
    <source>
        <dbReference type="EMBL" id="MCB5412000.1"/>
    </source>
</evidence>
<dbReference type="Gene3D" id="3.40.190.10">
    <property type="entry name" value="Periplasmic binding protein-like II"/>
    <property type="match status" value="2"/>
</dbReference>
<keyword evidence="4" id="KW-0804">Transcription</keyword>